<comment type="caution">
    <text evidence="1">The sequence shown here is derived from an EMBL/GenBank/DDBJ whole genome shotgun (WGS) entry which is preliminary data.</text>
</comment>
<name>A0A8X6U872_NEPPI</name>
<proteinExistence type="predicted"/>
<keyword evidence="2" id="KW-1185">Reference proteome</keyword>
<dbReference type="EMBL" id="BMAW01120925">
    <property type="protein sequence ID" value="GFT91472.1"/>
    <property type="molecule type" value="Genomic_DNA"/>
</dbReference>
<organism evidence="1 2">
    <name type="scientific">Nephila pilipes</name>
    <name type="common">Giant wood spider</name>
    <name type="synonym">Nephila maculata</name>
    <dbReference type="NCBI Taxonomy" id="299642"/>
    <lineage>
        <taxon>Eukaryota</taxon>
        <taxon>Metazoa</taxon>
        <taxon>Ecdysozoa</taxon>
        <taxon>Arthropoda</taxon>
        <taxon>Chelicerata</taxon>
        <taxon>Arachnida</taxon>
        <taxon>Araneae</taxon>
        <taxon>Araneomorphae</taxon>
        <taxon>Entelegynae</taxon>
        <taxon>Araneoidea</taxon>
        <taxon>Nephilidae</taxon>
        <taxon>Nephila</taxon>
    </lineage>
</organism>
<dbReference type="AlphaFoldDB" id="A0A8X6U872"/>
<accession>A0A8X6U872</accession>
<evidence type="ECO:0000313" key="1">
    <source>
        <dbReference type="EMBL" id="GFT91472.1"/>
    </source>
</evidence>
<evidence type="ECO:0000313" key="2">
    <source>
        <dbReference type="Proteomes" id="UP000887013"/>
    </source>
</evidence>
<gene>
    <name evidence="1" type="ORF">NPIL_142241</name>
</gene>
<protein>
    <submittedName>
        <fullName evidence="1">Uncharacterized protein</fullName>
    </submittedName>
</protein>
<reference evidence="1" key="1">
    <citation type="submission" date="2020-08" db="EMBL/GenBank/DDBJ databases">
        <title>Multicomponent nature underlies the extraordinary mechanical properties of spider dragline silk.</title>
        <authorList>
            <person name="Kono N."/>
            <person name="Nakamura H."/>
            <person name="Mori M."/>
            <person name="Yoshida Y."/>
            <person name="Ohtoshi R."/>
            <person name="Malay A.D."/>
            <person name="Moran D.A.P."/>
            <person name="Tomita M."/>
            <person name="Numata K."/>
            <person name="Arakawa K."/>
        </authorList>
    </citation>
    <scope>NUCLEOTIDE SEQUENCE</scope>
</reference>
<sequence>MTPTILSDMGFKEGAAQNYVTKLYHMCHKNEMGTKNLTCIPMVRSAMIFNLYQALNIEAELNPLNEPAFINRQNNKINSEPIIPIVKSVSIFMFCNALGIEIKVVPPQEKQF</sequence>
<dbReference type="Proteomes" id="UP000887013">
    <property type="component" value="Unassembled WGS sequence"/>
</dbReference>